<keyword evidence="2" id="KW-1185">Reference proteome</keyword>
<accession>A0ABV1HKI4</accession>
<evidence type="ECO:0000313" key="1">
    <source>
        <dbReference type="EMBL" id="MEQ2562841.1"/>
    </source>
</evidence>
<dbReference type="RefSeq" id="WP_349229072.1">
    <property type="nucleotide sequence ID" value="NZ_JBBMFJ010000010.1"/>
</dbReference>
<dbReference type="EMBL" id="JBBMFJ010000010">
    <property type="protein sequence ID" value="MEQ2562841.1"/>
    <property type="molecule type" value="Genomic_DNA"/>
</dbReference>
<protein>
    <submittedName>
        <fullName evidence="1">Uncharacterized protein</fullName>
    </submittedName>
</protein>
<proteinExistence type="predicted"/>
<evidence type="ECO:0000313" key="2">
    <source>
        <dbReference type="Proteomes" id="UP001437460"/>
    </source>
</evidence>
<dbReference type="Proteomes" id="UP001437460">
    <property type="component" value="Unassembled WGS sequence"/>
</dbReference>
<reference evidence="1 2" key="1">
    <citation type="submission" date="2024-03" db="EMBL/GenBank/DDBJ databases">
        <title>Human intestinal bacterial collection.</title>
        <authorList>
            <person name="Pauvert C."/>
            <person name="Hitch T.C.A."/>
            <person name="Clavel T."/>
        </authorList>
    </citation>
    <scope>NUCLEOTIDE SEQUENCE [LARGE SCALE GENOMIC DNA]</scope>
    <source>
        <strain evidence="1 2">CLA-AP-H27</strain>
    </source>
</reference>
<organism evidence="1 2">
    <name type="scientific">Ventrimonas faecis</name>
    <dbReference type="NCBI Taxonomy" id="3133170"/>
    <lineage>
        <taxon>Bacteria</taxon>
        <taxon>Bacillati</taxon>
        <taxon>Bacillota</taxon>
        <taxon>Clostridia</taxon>
        <taxon>Lachnospirales</taxon>
        <taxon>Lachnospiraceae</taxon>
        <taxon>Ventrimonas</taxon>
    </lineage>
</organism>
<sequence>MAVSFYIRTDVKEECGKINFDVDKRYKGEGMEKKYYVGLDAGSASLGWAVTNEIKLENVVLRMM</sequence>
<comment type="caution">
    <text evidence="1">The sequence shown here is derived from an EMBL/GenBank/DDBJ whole genome shotgun (WGS) entry which is preliminary data.</text>
</comment>
<name>A0ABV1HKI4_9FIRM</name>
<gene>
    <name evidence="1" type="ORF">WMO41_06650</name>
</gene>